<feature type="compositionally biased region" description="Polar residues" evidence="1">
    <location>
        <begin position="213"/>
        <end position="237"/>
    </location>
</feature>
<dbReference type="OrthoDB" id="3007083at2759"/>
<sequence length="274" mass="29863">MALSGRSNVDFVLDLVRQQGEELLRARKELEHSQASNKIIYKIQNQLANFQNTSAQWQIRLSKIQEAFTDLMVENESMNLELQATRSTLEAALELRASIPSYMTNCSGTEHPMTQSTEDSDKASKISFDPSHMSSTSGKPGEGGPMPSGDREDSFAETVSKEQTSLTVITDTPKEVTDVATTTANSIIGTARPEIPVPLEKPSPTHHAIAESSIGQNENQATSPTSQTNKNGDEPQQLSITGFKPLCSRLPVPKAGKAVQELFQADLKCPCIIF</sequence>
<feature type="compositionally biased region" description="Polar residues" evidence="1">
    <location>
        <begin position="104"/>
        <end position="117"/>
    </location>
</feature>
<proteinExistence type="predicted"/>
<keyword evidence="3" id="KW-1185">Reference proteome</keyword>
<evidence type="ECO:0000256" key="1">
    <source>
        <dbReference type="SAM" id="MobiDB-lite"/>
    </source>
</evidence>
<feature type="region of interest" description="Disordered" evidence="1">
    <location>
        <begin position="194"/>
        <end position="237"/>
    </location>
</feature>
<reference evidence="2" key="1">
    <citation type="submission" date="2020-11" db="EMBL/GenBank/DDBJ databases">
        <authorList>
            <consortium name="DOE Joint Genome Institute"/>
            <person name="Ahrendt S."/>
            <person name="Riley R."/>
            <person name="Andreopoulos W."/>
            <person name="Labutti K."/>
            <person name="Pangilinan J."/>
            <person name="Ruiz-Duenas F.J."/>
            <person name="Barrasa J.M."/>
            <person name="Sanchez-Garcia M."/>
            <person name="Camarero S."/>
            <person name="Miyauchi S."/>
            <person name="Serrano A."/>
            <person name="Linde D."/>
            <person name="Babiker R."/>
            <person name="Drula E."/>
            <person name="Ayuso-Fernandez I."/>
            <person name="Pacheco R."/>
            <person name="Padilla G."/>
            <person name="Ferreira P."/>
            <person name="Barriuso J."/>
            <person name="Kellner H."/>
            <person name="Castanera R."/>
            <person name="Alfaro M."/>
            <person name="Ramirez L."/>
            <person name="Pisabarro A.G."/>
            <person name="Kuo A."/>
            <person name="Tritt A."/>
            <person name="Lipzen A."/>
            <person name="He G."/>
            <person name="Yan M."/>
            <person name="Ng V."/>
            <person name="Cullen D."/>
            <person name="Martin F."/>
            <person name="Rosso M.-N."/>
            <person name="Henrissat B."/>
            <person name="Hibbett D."/>
            <person name="Martinez A.T."/>
            <person name="Grigoriev I.V."/>
        </authorList>
    </citation>
    <scope>NUCLEOTIDE SEQUENCE</scope>
    <source>
        <strain evidence="2">AH 40177</strain>
    </source>
</reference>
<dbReference type="EMBL" id="JADNRY010000037">
    <property type="protein sequence ID" value="KAF9070791.1"/>
    <property type="molecule type" value="Genomic_DNA"/>
</dbReference>
<accession>A0A9P5PRC3</accession>
<dbReference type="Proteomes" id="UP000772434">
    <property type="component" value="Unassembled WGS sequence"/>
</dbReference>
<name>A0A9P5PRC3_9AGAR</name>
<feature type="region of interest" description="Disordered" evidence="1">
    <location>
        <begin position="104"/>
        <end position="173"/>
    </location>
</feature>
<protein>
    <submittedName>
        <fullName evidence="2">Uncharacterized protein</fullName>
    </submittedName>
</protein>
<evidence type="ECO:0000313" key="3">
    <source>
        <dbReference type="Proteomes" id="UP000772434"/>
    </source>
</evidence>
<gene>
    <name evidence="2" type="ORF">BDP27DRAFT_566780</name>
</gene>
<organism evidence="2 3">
    <name type="scientific">Rhodocollybia butyracea</name>
    <dbReference type="NCBI Taxonomy" id="206335"/>
    <lineage>
        <taxon>Eukaryota</taxon>
        <taxon>Fungi</taxon>
        <taxon>Dikarya</taxon>
        <taxon>Basidiomycota</taxon>
        <taxon>Agaricomycotina</taxon>
        <taxon>Agaricomycetes</taxon>
        <taxon>Agaricomycetidae</taxon>
        <taxon>Agaricales</taxon>
        <taxon>Marasmiineae</taxon>
        <taxon>Omphalotaceae</taxon>
        <taxon>Rhodocollybia</taxon>
    </lineage>
</organism>
<evidence type="ECO:0000313" key="2">
    <source>
        <dbReference type="EMBL" id="KAF9070791.1"/>
    </source>
</evidence>
<comment type="caution">
    <text evidence="2">The sequence shown here is derived from an EMBL/GenBank/DDBJ whole genome shotgun (WGS) entry which is preliminary data.</text>
</comment>
<feature type="compositionally biased region" description="Polar residues" evidence="1">
    <location>
        <begin position="161"/>
        <end position="170"/>
    </location>
</feature>
<dbReference type="AlphaFoldDB" id="A0A9P5PRC3"/>